<dbReference type="AlphaFoldDB" id="A0AAW1IDG6"/>
<comment type="caution">
    <text evidence="4">The sequence shown here is derived from an EMBL/GenBank/DDBJ whole genome shotgun (WGS) entry which is preliminary data.</text>
</comment>
<dbReference type="InterPro" id="IPR002413">
    <property type="entry name" value="V5_allergen-like"/>
</dbReference>
<dbReference type="Pfam" id="PF00188">
    <property type="entry name" value="CAP"/>
    <property type="match status" value="1"/>
</dbReference>
<sequence>MVISIQGGIGLIQTKQSCEDQGLEVYERFGNNPNDIRTIVDRHNFYRQAVVDGKVPGQPSGIDLKYLRWDDKLAEIAQDVADTCNLRSKSLRDGRFPIGRNIARNWKIQFVPNDANWTAVIEAWFNQYKHYNFNKQRPGPPAAAGSYTQIVWANTEFIGCGFNAHDNPDEDSQYAIHQIYVCLYGPGGNQVGKYPYTKASRNAEREIIDYD</sequence>
<accession>A0AAW1IDG6</accession>
<reference evidence="4 5" key="1">
    <citation type="journal article" date="2024" name="BMC Genomics">
        <title>De novo assembly and annotation of Popillia japonica's genome with initial clues to its potential as an invasive pest.</title>
        <authorList>
            <person name="Cucini C."/>
            <person name="Boschi S."/>
            <person name="Funari R."/>
            <person name="Cardaioli E."/>
            <person name="Iannotti N."/>
            <person name="Marturano G."/>
            <person name="Paoli F."/>
            <person name="Bruttini M."/>
            <person name="Carapelli A."/>
            <person name="Frati F."/>
            <person name="Nardi F."/>
        </authorList>
    </citation>
    <scope>NUCLEOTIDE SEQUENCE [LARGE SCALE GENOMIC DNA]</scope>
    <source>
        <strain evidence="4">DMR45628</strain>
    </source>
</reference>
<feature type="domain" description="SCP" evidence="3">
    <location>
        <begin position="34"/>
        <end position="192"/>
    </location>
</feature>
<gene>
    <name evidence="4" type="ORF">QE152_g36091</name>
</gene>
<evidence type="ECO:0000256" key="1">
    <source>
        <dbReference type="ARBA" id="ARBA00004613"/>
    </source>
</evidence>
<dbReference type="EMBL" id="JASPKY010000629">
    <property type="protein sequence ID" value="KAK9687677.1"/>
    <property type="molecule type" value="Genomic_DNA"/>
</dbReference>
<keyword evidence="5" id="KW-1185">Reference proteome</keyword>
<dbReference type="GO" id="GO:0005576">
    <property type="term" value="C:extracellular region"/>
    <property type="evidence" value="ECO:0007669"/>
    <property type="project" value="UniProtKB-SubCell"/>
</dbReference>
<evidence type="ECO:0000313" key="4">
    <source>
        <dbReference type="EMBL" id="KAK9687677.1"/>
    </source>
</evidence>
<dbReference type="SMART" id="SM00198">
    <property type="entry name" value="SCP"/>
    <property type="match status" value="1"/>
</dbReference>
<keyword evidence="2" id="KW-0964">Secreted</keyword>
<dbReference type="Gene3D" id="3.40.33.10">
    <property type="entry name" value="CAP"/>
    <property type="match status" value="1"/>
</dbReference>
<dbReference type="SUPFAM" id="SSF55797">
    <property type="entry name" value="PR-1-like"/>
    <property type="match status" value="1"/>
</dbReference>
<dbReference type="InterPro" id="IPR001283">
    <property type="entry name" value="CRISP-related"/>
</dbReference>
<evidence type="ECO:0000256" key="2">
    <source>
        <dbReference type="ARBA" id="ARBA00022525"/>
    </source>
</evidence>
<organism evidence="4 5">
    <name type="scientific">Popillia japonica</name>
    <name type="common">Japanese beetle</name>
    <dbReference type="NCBI Taxonomy" id="7064"/>
    <lineage>
        <taxon>Eukaryota</taxon>
        <taxon>Metazoa</taxon>
        <taxon>Ecdysozoa</taxon>
        <taxon>Arthropoda</taxon>
        <taxon>Hexapoda</taxon>
        <taxon>Insecta</taxon>
        <taxon>Pterygota</taxon>
        <taxon>Neoptera</taxon>
        <taxon>Endopterygota</taxon>
        <taxon>Coleoptera</taxon>
        <taxon>Polyphaga</taxon>
        <taxon>Scarabaeiformia</taxon>
        <taxon>Scarabaeidae</taxon>
        <taxon>Rutelinae</taxon>
        <taxon>Popillia</taxon>
    </lineage>
</organism>
<name>A0AAW1IDG6_POPJA</name>
<protein>
    <submittedName>
        <fullName evidence="4">Cysteine-rich secretory protein family</fullName>
    </submittedName>
</protein>
<dbReference type="Proteomes" id="UP001458880">
    <property type="component" value="Unassembled WGS sequence"/>
</dbReference>
<dbReference type="CDD" id="cd05380">
    <property type="entry name" value="CAP_euk"/>
    <property type="match status" value="1"/>
</dbReference>
<dbReference type="PANTHER" id="PTHR10334">
    <property type="entry name" value="CYSTEINE-RICH SECRETORY PROTEIN-RELATED"/>
    <property type="match status" value="1"/>
</dbReference>
<dbReference type="InterPro" id="IPR035940">
    <property type="entry name" value="CAP_sf"/>
</dbReference>
<comment type="subcellular location">
    <subcellularLocation>
        <location evidence="1">Secreted</location>
    </subcellularLocation>
</comment>
<evidence type="ECO:0000313" key="5">
    <source>
        <dbReference type="Proteomes" id="UP001458880"/>
    </source>
</evidence>
<evidence type="ECO:0000259" key="3">
    <source>
        <dbReference type="SMART" id="SM00198"/>
    </source>
</evidence>
<dbReference type="InterPro" id="IPR014044">
    <property type="entry name" value="CAP_dom"/>
</dbReference>
<proteinExistence type="predicted"/>
<dbReference type="PRINTS" id="PR00837">
    <property type="entry name" value="V5TPXLIKE"/>
</dbReference>
<dbReference type="PRINTS" id="PR00838">
    <property type="entry name" value="V5ALLERGEN"/>
</dbReference>